<organism evidence="7 8">
    <name type="scientific">Stephania japonica</name>
    <dbReference type="NCBI Taxonomy" id="461633"/>
    <lineage>
        <taxon>Eukaryota</taxon>
        <taxon>Viridiplantae</taxon>
        <taxon>Streptophyta</taxon>
        <taxon>Embryophyta</taxon>
        <taxon>Tracheophyta</taxon>
        <taxon>Spermatophyta</taxon>
        <taxon>Magnoliopsida</taxon>
        <taxon>Ranunculales</taxon>
        <taxon>Menispermaceae</taxon>
        <taxon>Menispermoideae</taxon>
        <taxon>Cissampelideae</taxon>
        <taxon>Stephania</taxon>
    </lineage>
</organism>
<accession>A0AAP0KI89</accession>
<proteinExistence type="inferred from homology"/>
<dbReference type="GO" id="GO:0006004">
    <property type="term" value="P:fucose metabolic process"/>
    <property type="evidence" value="ECO:0007669"/>
    <property type="project" value="UniProtKB-KW"/>
</dbReference>
<evidence type="ECO:0000256" key="3">
    <source>
        <dbReference type="ARBA" id="ARBA00022679"/>
    </source>
</evidence>
<keyword evidence="2" id="KW-0328">Glycosyltransferase</keyword>
<sequence>MLDKQLLGDFMSNAPLIGNNSSRGSSRYVSLHLRFEIDMVAYSLCEFGGGEIERKELQDYRENHFPILVERLKNTGSVSPAELRKLGRCPLTPEEAGLVLSSLGFRRGTYIYLAGSQIYGGQSRMQPFTSLYPNVVTKEGLLTPDELAPFRNFSSQLAALDFIACATADVFAITDSGSQLSSLVSGYRIYYGGANAPTLRPNKERLAAILSENSTLRWNDFSERVRKMIREGQKVRPRGTGRSVYRLPRSPECMCKGK</sequence>
<reference evidence="7 8" key="1">
    <citation type="submission" date="2024-01" db="EMBL/GenBank/DDBJ databases">
        <title>Genome assemblies of Stephania.</title>
        <authorList>
            <person name="Yang L."/>
        </authorList>
    </citation>
    <scope>NUCLEOTIDE SEQUENCE [LARGE SCALE GENOMIC DNA]</scope>
    <source>
        <strain evidence="7">QJT</strain>
        <tissue evidence="7">Leaf</tissue>
    </source>
</reference>
<dbReference type="PANTHER" id="PTHR31933">
    <property type="entry name" value="O-FUCOSYLTRANSFERASE 2-RELATED"/>
    <property type="match status" value="1"/>
</dbReference>
<evidence type="ECO:0000256" key="5">
    <source>
        <dbReference type="ARBA" id="ARBA00023277"/>
    </source>
</evidence>
<dbReference type="AlphaFoldDB" id="A0AAP0KI89"/>
<keyword evidence="3" id="KW-0808">Transferase</keyword>
<evidence type="ECO:0000256" key="4">
    <source>
        <dbReference type="ARBA" id="ARBA00023253"/>
    </source>
</evidence>
<keyword evidence="4" id="KW-0294">Fucose metabolism</keyword>
<dbReference type="InterPro" id="IPR019378">
    <property type="entry name" value="GDP-Fuc_O-FucTrfase"/>
</dbReference>
<comment type="similarity">
    <text evidence="1">Belongs to the glycosyltransferase GT106 family.</text>
</comment>
<keyword evidence="5" id="KW-0119">Carbohydrate metabolism</keyword>
<dbReference type="InterPro" id="IPR052272">
    <property type="entry name" value="GT106_glycosyltransferase"/>
</dbReference>
<protein>
    <recommendedName>
        <fullName evidence="6">O-fucosyltransferase family protein</fullName>
    </recommendedName>
</protein>
<dbReference type="PANTHER" id="PTHR31933:SF4">
    <property type="entry name" value="O-FUCOSYLTRANSFERASE 8"/>
    <property type="match status" value="1"/>
</dbReference>
<dbReference type="Pfam" id="PF10250">
    <property type="entry name" value="O-FucT"/>
    <property type="match status" value="1"/>
</dbReference>
<gene>
    <name evidence="7" type="ORF">Sjap_000541</name>
</gene>
<evidence type="ECO:0000256" key="2">
    <source>
        <dbReference type="ARBA" id="ARBA00022676"/>
    </source>
</evidence>
<name>A0AAP0KI89_9MAGN</name>
<dbReference type="Proteomes" id="UP001417504">
    <property type="component" value="Unassembled WGS sequence"/>
</dbReference>
<keyword evidence="8" id="KW-1185">Reference proteome</keyword>
<evidence type="ECO:0000256" key="6">
    <source>
        <dbReference type="ARBA" id="ARBA00030350"/>
    </source>
</evidence>
<evidence type="ECO:0000313" key="8">
    <source>
        <dbReference type="Proteomes" id="UP001417504"/>
    </source>
</evidence>
<evidence type="ECO:0000256" key="1">
    <source>
        <dbReference type="ARBA" id="ARBA00007737"/>
    </source>
</evidence>
<evidence type="ECO:0000313" key="7">
    <source>
        <dbReference type="EMBL" id="KAK9153061.1"/>
    </source>
</evidence>
<dbReference type="EMBL" id="JBBNAE010000001">
    <property type="protein sequence ID" value="KAK9153061.1"/>
    <property type="molecule type" value="Genomic_DNA"/>
</dbReference>
<dbReference type="GO" id="GO:0016757">
    <property type="term" value="F:glycosyltransferase activity"/>
    <property type="evidence" value="ECO:0007669"/>
    <property type="project" value="UniProtKB-KW"/>
</dbReference>
<comment type="caution">
    <text evidence="7">The sequence shown here is derived from an EMBL/GenBank/DDBJ whole genome shotgun (WGS) entry which is preliminary data.</text>
</comment>